<accession>A0ABW5X1U7</accession>
<dbReference type="RefSeq" id="WP_251741300.1">
    <property type="nucleotide sequence ID" value="NZ_JBHUOJ010000012.1"/>
</dbReference>
<gene>
    <name evidence="3" type="ORF">ACFSYS_07140</name>
</gene>
<evidence type="ECO:0000256" key="1">
    <source>
        <dbReference type="SAM" id="MobiDB-lite"/>
    </source>
</evidence>
<sequence>MKKISLILVMLFISIGAFAQKDMKKMKTNEEKSAMYAEKLSSELGLNANQKARIKDAKIKMLEDKKELMAEHKEEAMEGHHKMAEESAEMREAKMKIQADFKEDMKDILDANQYIKWEAMQDKGMHKSMDKNKKMMSKKMDKMDHDDDDDGTL</sequence>
<comment type="caution">
    <text evidence="3">The sequence shown here is derived from an EMBL/GenBank/DDBJ whole genome shotgun (WGS) entry which is preliminary data.</text>
</comment>
<organism evidence="3 4">
    <name type="scientific">Christiangramia antarctica</name>
    <dbReference type="NCBI Taxonomy" id="2058158"/>
    <lineage>
        <taxon>Bacteria</taxon>
        <taxon>Pseudomonadati</taxon>
        <taxon>Bacteroidota</taxon>
        <taxon>Flavobacteriia</taxon>
        <taxon>Flavobacteriales</taxon>
        <taxon>Flavobacteriaceae</taxon>
        <taxon>Christiangramia</taxon>
    </lineage>
</organism>
<evidence type="ECO:0000313" key="4">
    <source>
        <dbReference type="Proteomes" id="UP001597438"/>
    </source>
</evidence>
<evidence type="ECO:0000313" key="3">
    <source>
        <dbReference type="EMBL" id="MFD2833060.1"/>
    </source>
</evidence>
<dbReference type="EMBL" id="JBHUOJ010000012">
    <property type="protein sequence ID" value="MFD2833060.1"/>
    <property type="molecule type" value="Genomic_DNA"/>
</dbReference>
<evidence type="ECO:0000256" key="2">
    <source>
        <dbReference type="SAM" id="SignalP"/>
    </source>
</evidence>
<feature type="signal peptide" evidence="2">
    <location>
        <begin position="1"/>
        <end position="19"/>
    </location>
</feature>
<keyword evidence="4" id="KW-1185">Reference proteome</keyword>
<dbReference type="Proteomes" id="UP001597438">
    <property type="component" value="Unassembled WGS sequence"/>
</dbReference>
<feature type="region of interest" description="Disordered" evidence="1">
    <location>
        <begin position="125"/>
        <end position="153"/>
    </location>
</feature>
<keyword evidence="2" id="KW-0732">Signal</keyword>
<feature type="chain" id="PRO_5047030973" evidence="2">
    <location>
        <begin position="20"/>
        <end position="153"/>
    </location>
</feature>
<protein>
    <submittedName>
        <fullName evidence="3">Uncharacterized protein</fullName>
    </submittedName>
</protein>
<feature type="compositionally biased region" description="Basic and acidic residues" evidence="1">
    <location>
        <begin position="125"/>
        <end position="145"/>
    </location>
</feature>
<name>A0ABW5X1U7_9FLAO</name>
<proteinExistence type="predicted"/>
<reference evidence="4" key="1">
    <citation type="journal article" date="2019" name="Int. J. Syst. Evol. Microbiol.">
        <title>The Global Catalogue of Microorganisms (GCM) 10K type strain sequencing project: providing services to taxonomists for standard genome sequencing and annotation.</title>
        <authorList>
            <consortium name="The Broad Institute Genomics Platform"/>
            <consortium name="The Broad Institute Genome Sequencing Center for Infectious Disease"/>
            <person name="Wu L."/>
            <person name="Ma J."/>
        </authorList>
    </citation>
    <scope>NUCLEOTIDE SEQUENCE [LARGE SCALE GENOMIC DNA]</scope>
    <source>
        <strain evidence="4">KCTC 52925</strain>
    </source>
</reference>